<dbReference type="EMBL" id="FXXQ01000001">
    <property type="protein sequence ID" value="SMX22163.1"/>
    <property type="molecule type" value="Genomic_DNA"/>
</dbReference>
<dbReference type="GO" id="GO:0043709">
    <property type="term" value="P:cell adhesion involved in single-species biofilm formation"/>
    <property type="evidence" value="ECO:0007669"/>
    <property type="project" value="TreeGrafter"/>
</dbReference>
<keyword evidence="5" id="KW-0548">Nucleotidyltransferase</keyword>
<dbReference type="CDD" id="cd01949">
    <property type="entry name" value="GGDEF"/>
    <property type="match status" value="1"/>
</dbReference>
<dbReference type="NCBIfam" id="TIGR00254">
    <property type="entry name" value="GGDEF"/>
    <property type="match status" value="1"/>
</dbReference>
<dbReference type="Gene3D" id="3.30.70.270">
    <property type="match status" value="1"/>
</dbReference>
<reference evidence="5 6" key="1">
    <citation type="submission" date="2017-05" db="EMBL/GenBank/DDBJ databases">
        <authorList>
            <person name="Song R."/>
            <person name="Chenine A.L."/>
            <person name="Ruprecht R.M."/>
        </authorList>
    </citation>
    <scope>NUCLEOTIDE SEQUENCE [LARGE SCALE GENOMIC DNA]</scope>
    <source>
        <strain evidence="5 6">CECT 8489</strain>
    </source>
</reference>
<dbReference type="SUPFAM" id="SSF55073">
    <property type="entry name" value="Nucleotide cyclase"/>
    <property type="match status" value="1"/>
</dbReference>
<dbReference type="EC" id="2.7.7.65" evidence="1"/>
<keyword evidence="5" id="KW-0808">Transferase</keyword>
<dbReference type="Pfam" id="PF00990">
    <property type="entry name" value="GGDEF"/>
    <property type="match status" value="1"/>
</dbReference>
<dbReference type="InterPro" id="IPR050469">
    <property type="entry name" value="Diguanylate_Cyclase"/>
</dbReference>
<keyword evidence="3" id="KW-0472">Membrane</keyword>
<dbReference type="AlphaFoldDB" id="A0A238IVX2"/>
<evidence type="ECO:0000256" key="3">
    <source>
        <dbReference type="SAM" id="Phobius"/>
    </source>
</evidence>
<dbReference type="PROSITE" id="PS50887">
    <property type="entry name" value="GGDEF"/>
    <property type="match status" value="1"/>
</dbReference>
<dbReference type="InterPro" id="IPR000160">
    <property type="entry name" value="GGDEF_dom"/>
</dbReference>
<dbReference type="InterPro" id="IPR029787">
    <property type="entry name" value="Nucleotide_cyclase"/>
</dbReference>
<dbReference type="FunFam" id="3.30.70.270:FF:000001">
    <property type="entry name" value="Diguanylate cyclase domain protein"/>
    <property type="match status" value="1"/>
</dbReference>
<keyword evidence="6" id="KW-1185">Reference proteome</keyword>
<protein>
    <recommendedName>
        <fullName evidence="1">diguanylate cyclase</fullName>
        <ecNumber evidence="1">2.7.7.65</ecNumber>
    </recommendedName>
</protein>
<feature type="domain" description="GGDEF" evidence="4">
    <location>
        <begin position="113"/>
        <end position="244"/>
    </location>
</feature>
<dbReference type="GO" id="GO:0052621">
    <property type="term" value="F:diguanylate cyclase activity"/>
    <property type="evidence" value="ECO:0007669"/>
    <property type="project" value="UniProtKB-EC"/>
</dbReference>
<dbReference type="GO" id="GO:0005886">
    <property type="term" value="C:plasma membrane"/>
    <property type="evidence" value="ECO:0007669"/>
    <property type="project" value="TreeGrafter"/>
</dbReference>
<dbReference type="Proteomes" id="UP000201838">
    <property type="component" value="Unassembled WGS sequence"/>
</dbReference>
<name>A0A238IVX2_9RHOB</name>
<evidence type="ECO:0000313" key="6">
    <source>
        <dbReference type="Proteomes" id="UP000201838"/>
    </source>
</evidence>
<dbReference type="GO" id="GO:1902201">
    <property type="term" value="P:negative regulation of bacterial-type flagellum-dependent cell motility"/>
    <property type="evidence" value="ECO:0007669"/>
    <property type="project" value="TreeGrafter"/>
</dbReference>
<evidence type="ECO:0000259" key="4">
    <source>
        <dbReference type="PROSITE" id="PS50887"/>
    </source>
</evidence>
<feature type="transmembrane region" description="Helical" evidence="3">
    <location>
        <begin position="56"/>
        <end position="77"/>
    </location>
</feature>
<proteinExistence type="predicted"/>
<keyword evidence="3" id="KW-1133">Transmembrane helix</keyword>
<feature type="transmembrane region" description="Helical" evidence="3">
    <location>
        <begin position="20"/>
        <end position="44"/>
    </location>
</feature>
<dbReference type="OrthoDB" id="9812260at2"/>
<evidence type="ECO:0000313" key="5">
    <source>
        <dbReference type="EMBL" id="SMX22163.1"/>
    </source>
</evidence>
<gene>
    <name evidence="5" type="primary">adrA</name>
    <name evidence="5" type="ORF">BOA8489_00253</name>
</gene>
<evidence type="ECO:0000256" key="2">
    <source>
        <dbReference type="ARBA" id="ARBA00034247"/>
    </source>
</evidence>
<dbReference type="PANTHER" id="PTHR45138:SF9">
    <property type="entry name" value="DIGUANYLATE CYCLASE DGCM-RELATED"/>
    <property type="match status" value="1"/>
</dbReference>
<keyword evidence="3" id="KW-0812">Transmembrane</keyword>
<dbReference type="SMART" id="SM00267">
    <property type="entry name" value="GGDEF"/>
    <property type="match status" value="1"/>
</dbReference>
<comment type="catalytic activity">
    <reaction evidence="2">
        <text>2 GTP = 3',3'-c-di-GMP + 2 diphosphate</text>
        <dbReference type="Rhea" id="RHEA:24898"/>
        <dbReference type="ChEBI" id="CHEBI:33019"/>
        <dbReference type="ChEBI" id="CHEBI:37565"/>
        <dbReference type="ChEBI" id="CHEBI:58805"/>
        <dbReference type="EC" id="2.7.7.65"/>
    </reaction>
</comment>
<dbReference type="InterPro" id="IPR043128">
    <property type="entry name" value="Rev_trsase/Diguanyl_cyclase"/>
</dbReference>
<evidence type="ECO:0000256" key="1">
    <source>
        <dbReference type="ARBA" id="ARBA00012528"/>
    </source>
</evidence>
<dbReference type="PANTHER" id="PTHR45138">
    <property type="entry name" value="REGULATORY COMPONENTS OF SENSORY TRANSDUCTION SYSTEM"/>
    <property type="match status" value="1"/>
</dbReference>
<sequence length="255" mass="27920">MRPEKYLDRILTFVTPKDGINFLSKAVLVNAAVVLAFFQIEILVHDADTHHAAEHVLATLILSVPFSLIALAAIWYLNTLRRDLAKLAATDLLTGLSNRRAFMSASENATSQSRGIMMMIDLDHFKQINDTYGHTVGDDCLRAMADVLREQVRTNDVVGRLGGEEFGVFLVDAPMEAAQQIGERICAGASLTLSQADRDVKVTASIGAVEMPQFEDIEAMLTLADMAMYQAKNAGRGCLVFWEKGVTARAQAECV</sequence>
<accession>A0A238IVX2</accession>
<organism evidence="5 6">
    <name type="scientific">Boseongicola aestuarii</name>
    <dbReference type="NCBI Taxonomy" id="1470561"/>
    <lineage>
        <taxon>Bacteria</taxon>
        <taxon>Pseudomonadati</taxon>
        <taxon>Pseudomonadota</taxon>
        <taxon>Alphaproteobacteria</taxon>
        <taxon>Rhodobacterales</taxon>
        <taxon>Paracoccaceae</taxon>
        <taxon>Boseongicola</taxon>
    </lineage>
</organism>